<dbReference type="PANTHER" id="PTHR39603:SF1">
    <property type="entry name" value="CYANOVIRIN-N DOMAIN-CONTAINING PROTEIN"/>
    <property type="match status" value="1"/>
</dbReference>
<gene>
    <name evidence="2" type="ORF">C8A01DRAFT_20400</name>
</gene>
<keyword evidence="1" id="KW-0732">Signal</keyword>
<name>A0AAN6SMA4_9PEZI</name>
<dbReference type="PANTHER" id="PTHR39603">
    <property type="entry name" value="CYANOVIRIN-N DOMAIN-CONTAINING PROTEIN"/>
    <property type="match status" value="1"/>
</dbReference>
<evidence type="ECO:0000313" key="3">
    <source>
        <dbReference type="Proteomes" id="UP001303115"/>
    </source>
</evidence>
<feature type="signal peptide" evidence="1">
    <location>
        <begin position="1"/>
        <end position="20"/>
    </location>
</feature>
<organism evidence="2 3">
    <name type="scientific">Parachaetomium inaequale</name>
    <dbReference type="NCBI Taxonomy" id="2588326"/>
    <lineage>
        <taxon>Eukaryota</taxon>
        <taxon>Fungi</taxon>
        <taxon>Dikarya</taxon>
        <taxon>Ascomycota</taxon>
        <taxon>Pezizomycotina</taxon>
        <taxon>Sordariomycetes</taxon>
        <taxon>Sordariomycetidae</taxon>
        <taxon>Sordariales</taxon>
        <taxon>Chaetomiaceae</taxon>
        <taxon>Parachaetomium</taxon>
    </lineage>
</organism>
<dbReference type="Proteomes" id="UP001303115">
    <property type="component" value="Unassembled WGS sequence"/>
</dbReference>
<dbReference type="AlphaFoldDB" id="A0AAN6SMA4"/>
<evidence type="ECO:0000256" key="1">
    <source>
        <dbReference type="SAM" id="SignalP"/>
    </source>
</evidence>
<reference evidence="3" key="1">
    <citation type="journal article" date="2023" name="Mol. Phylogenet. Evol.">
        <title>Genome-scale phylogeny and comparative genomics of the fungal order Sordariales.</title>
        <authorList>
            <person name="Hensen N."/>
            <person name="Bonometti L."/>
            <person name="Westerberg I."/>
            <person name="Brannstrom I.O."/>
            <person name="Guillou S."/>
            <person name="Cros-Aarteil S."/>
            <person name="Calhoun S."/>
            <person name="Haridas S."/>
            <person name="Kuo A."/>
            <person name="Mondo S."/>
            <person name="Pangilinan J."/>
            <person name="Riley R."/>
            <person name="LaButti K."/>
            <person name="Andreopoulos B."/>
            <person name="Lipzen A."/>
            <person name="Chen C."/>
            <person name="Yan M."/>
            <person name="Daum C."/>
            <person name="Ng V."/>
            <person name="Clum A."/>
            <person name="Steindorff A."/>
            <person name="Ohm R.A."/>
            <person name="Martin F."/>
            <person name="Silar P."/>
            <person name="Natvig D.O."/>
            <person name="Lalanne C."/>
            <person name="Gautier V."/>
            <person name="Ament-Velasquez S.L."/>
            <person name="Kruys A."/>
            <person name="Hutchinson M.I."/>
            <person name="Powell A.J."/>
            <person name="Barry K."/>
            <person name="Miller A.N."/>
            <person name="Grigoriev I.V."/>
            <person name="Debuchy R."/>
            <person name="Gladieux P."/>
            <person name="Hiltunen Thoren M."/>
            <person name="Johannesson H."/>
        </authorList>
    </citation>
    <scope>NUCLEOTIDE SEQUENCE [LARGE SCALE GENOMIC DNA]</scope>
    <source>
        <strain evidence="3">CBS 284.82</strain>
    </source>
</reference>
<comment type="caution">
    <text evidence="2">The sequence shown here is derived from an EMBL/GenBank/DDBJ whole genome shotgun (WGS) entry which is preliminary data.</text>
</comment>
<keyword evidence="3" id="KW-1185">Reference proteome</keyword>
<evidence type="ECO:0000313" key="2">
    <source>
        <dbReference type="EMBL" id="KAK4032533.1"/>
    </source>
</evidence>
<dbReference type="EMBL" id="MU854599">
    <property type="protein sequence ID" value="KAK4032533.1"/>
    <property type="molecule type" value="Genomic_DNA"/>
</dbReference>
<feature type="chain" id="PRO_5042870044" evidence="1">
    <location>
        <begin position="21"/>
        <end position="170"/>
    </location>
</feature>
<accession>A0AAN6SMA4</accession>
<sequence>MVKVFISALLGLASLQGVLAAPKAYPEVIPGPGLPSLAELDVTSAQLYEMGVPKELSERDQALDKRYTGKCGPAEGAYTNVNDIIGCYNYLRLLGTQSCAAGRNTVMCTVGQANVYGSALNGQTSSACRDVAAGVLWTINSCTRADQSCAGSQAANGNGNLIVSSVNVTW</sequence>
<proteinExistence type="predicted"/>
<protein>
    <submittedName>
        <fullName evidence="2">Uncharacterized protein</fullName>
    </submittedName>
</protein>